<dbReference type="Proteomes" id="UP000886005">
    <property type="component" value="Unassembled WGS sequence"/>
</dbReference>
<sequence length="303" mass="34515">MIHRSFFRPHTVLTALLFLGVASLAAAAPDRSSPAVSDSVTFFLLPTAEGQTREMYTISGGAFSTPFTLIYGAVLVRHGHDAFLFDTGLGEQVDKQFEQDMPWWARPFFEYEKQQSVRKQLEADSTLPRPTRIFLSHGHWDHAGGLVDFPDLPVWVPQQEYDFIHTEGPPAVFPSQFVSADSQWHIYHFEKKNHAGFKQSLDLYGDGSVVLVLMGGHTPGSVGLFINRGHGRNYLFPGDLVWNHDQIDRQKGKFWLSRLLADYDSERVDEVIRKLHDLQIKQPALQIIPAHDARSWDRIIREH</sequence>
<evidence type="ECO:0000256" key="1">
    <source>
        <dbReference type="ARBA" id="ARBA00007749"/>
    </source>
</evidence>
<dbReference type="GO" id="GO:0016787">
    <property type="term" value="F:hydrolase activity"/>
    <property type="evidence" value="ECO:0007669"/>
    <property type="project" value="UniProtKB-KW"/>
</dbReference>
<evidence type="ECO:0000256" key="2">
    <source>
        <dbReference type="ARBA" id="ARBA00022723"/>
    </source>
</evidence>
<dbReference type="Pfam" id="PF00753">
    <property type="entry name" value="Lactamase_B"/>
    <property type="match status" value="1"/>
</dbReference>
<dbReference type="Gene3D" id="3.60.15.10">
    <property type="entry name" value="Ribonuclease Z/Hydroxyacylglutathione hydrolase-like"/>
    <property type="match status" value="1"/>
</dbReference>
<name>A0A7V1LMU6_CALAY</name>
<organism evidence="7">
    <name type="scientific">Caldithrix abyssi</name>
    <dbReference type="NCBI Taxonomy" id="187145"/>
    <lineage>
        <taxon>Bacteria</taxon>
        <taxon>Pseudomonadati</taxon>
        <taxon>Calditrichota</taxon>
        <taxon>Calditrichia</taxon>
        <taxon>Calditrichales</taxon>
        <taxon>Calditrichaceae</taxon>
        <taxon>Caldithrix</taxon>
    </lineage>
</organism>
<dbReference type="GO" id="GO:0046872">
    <property type="term" value="F:metal ion binding"/>
    <property type="evidence" value="ECO:0007669"/>
    <property type="project" value="UniProtKB-KW"/>
</dbReference>
<dbReference type="InterPro" id="IPR051013">
    <property type="entry name" value="MBL_superfamily_lactonases"/>
</dbReference>
<keyword evidence="5" id="KW-0732">Signal</keyword>
<dbReference type="PANTHER" id="PTHR42978">
    <property type="entry name" value="QUORUM-QUENCHING LACTONASE YTNP-RELATED-RELATED"/>
    <property type="match status" value="1"/>
</dbReference>
<dbReference type="InterPro" id="IPR036866">
    <property type="entry name" value="RibonucZ/Hydroxyglut_hydro"/>
</dbReference>
<reference evidence="7" key="1">
    <citation type="journal article" date="2020" name="mSystems">
        <title>Genome- and Community-Level Interaction Insights into Carbon Utilization and Element Cycling Functions of Hydrothermarchaeota in Hydrothermal Sediment.</title>
        <authorList>
            <person name="Zhou Z."/>
            <person name="Liu Y."/>
            <person name="Xu W."/>
            <person name="Pan J."/>
            <person name="Luo Z.H."/>
            <person name="Li M."/>
        </authorList>
    </citation>
    <scope>NUCLEOTIDE SEQUENCE [LARGE SCALE GENOMIC DNA]</scope>
    <source>
        <strain evidence="7">HyVt-456</strain>
    </source>
</reference>
<keyword evidence="4" id="KW-0862">Zinc</keyword>
<proteinExistence type="inferred from homology"/>
<feature type="chain" id="PRO_5031212659" evidence="5">
    <location>
        <begin position="28"/>
        <end position="303"/>
    </location>
</feature>
<evidence type="ECO:0000256" key="4">
    <source>
        <dbReference type="ARBA" id="ARBA00022833"/>
    </source>
</evidence>
<accession>A0A7V1LMU6</accession>
<comment type="caution">
    <text evidence="7">The sequence shown here is derived from an EMBL/GenBank/DDBJ whole genome shotgun (WGS) entry which is preliminary data.</text>
</comment>
<dbReference type="SUPFAM" id="SSF56281">
    <property type="entry name" value="Metallo-hydrolase/oxidoreductase"/>
    <property type="match status" value="1"/>
</dbReference>
<evidence type="ECO:0000259" key="6">
    <source>
        <dbReference type="SMART" id="SM00849"/>
    </source>
</evidence>
<feature type="signal peptide" evidence="5">
    <location>
        <begin position="1"/>
        <end position="27"/>
    </location>
</feature>
<evidence type="ECO:0000256" key="5">
    <source>
        <dbReference type="SAM" id="SignalP"/>
    </source>
</evidence>
<evidence type="ECO:0000256" key="3">
    <source>
        <dbReference type="ARBA" id="ARBA00022801"/>
    </source>
</evidence>
<evidence type="ECO:0000313" key="7">
    <source>
        <dbReference type="EMBL" id="HED10896.1"/>
    </source>
</evidence>
<gene>
    <name evidence="7" type="ORF">ENJ10_09430</name>
</gene>
<dbReference type="PANTHER" id="PTHR42978:SF3">
    <property type="entry name" value="BLR3078 PROTEIN"/>
    <property type="match status" value="1"/>
</dbReference>
<dbReference type="AlphaFoldDB" id="A0A7V1LMU6"/>
<keyword evidence="2" id="KW-0479">Metal-binding</keyword>
<dbReference type="EMBL" id="DRLD01000260">
    <property type="protein sequence ID" value="HED10896.1"/>
    <property type="molecule type" value="Genomic_DNA"/>
</dbReference>
<feature type="domain" description="Metallo-beta-lactamase" evidence="6">
    <location>
        <begin position="70"/>
        <end position="291"/>
    </location>
</feature>
<protein>
    <submittedName>
        <fullName evidence="7">MBL fold metallo-hydrolase</fullName>
    </submittedName>
</protein>
<keyword evidence="3" id="KW-0378">Hydrolase</keyword>
<comment type="similarity">
    <text evidence="1">Belongs to the metallo-beta-lactamase superfamily.</text>
</comment>
<dbReference type="InterPro" id="IPR001279">
    <property type="entry name" value="Metallo-B-lactamas"/>
</dbReference>
<dbReference type="SMART" id="SM00849">
    <property type="entry name" value="Lactamase_B"/>
    <property type="match status" value="1"/>
</dbReference>